<dbReference type="Proteomes" id="UP000796761">
    <property type="component" value="Unassembled WGS sequence"/>
</dbReference>
<dbReference type="EMBL" id="SWJQ01000117">
    <property type="protein sequence ID" value="TRZ21676.1"/>
    <property type="molecule type" value="Genomic_DNA"/>
</dbReference>
<feature type="region of interest" description="Disordered" evidence="1">
    <location>
        <begin position="32"/>
        <end position="52"/>
    </location>
</feature>
<feature type="compositionally biased region" description="Polar residues" evidence="1">
    <location>
        <begin position="39"/>
        <end position="52"/>
    </location>
</feature>
<evidence type="ECO:0000313" key="3">
    <source>
        <dbReference type="Proteomes" id="UP000796761"/>
    </source>
</evidence>
<protein>
    <submittedName>
        <fullName evidence="2">Uncharacterized protein</fullName>
    </submittedName>
</protein>
<keyword evidence="3" id="KW-1185">Reference proteome</keyword>
<feature type="non-terminal residue" evidence="2">
    <location>
        <position position="52"/>
    </location>
</feature>
<name>A0A8K1LPZ4_9PASS</name>
<reference evidence="2" key="1">
    <citation type="submission" date="2019-04" db="EMBL/GenBank/DDBJ databases">
        <title>Genome assembly of Zosterops borbonicus 15179.</title>
        <authorList>
            <person name="Leroy T."/>
            <person name="Anselmetti Y."/>
            <person name="Tilak M.-K."/>
            <person name="Nabholz B."/>
        </authorList>
    </citation>
    <scope>NUCLEOTIDE SEQUENCE</scope>
    <source>
        <strain evidence="2">HGM_15179</strain>
        <tissue evidence="2">Muscle</tissue>
    </source>
</reference>
<evidence type="ECO:0000256" key="1">
    <source>
        <dbReference type="SAM" id="MobiDB-lite"/>
    </source>
</evidence>
<comment type="caution">
    <text evidence="2">The sequence shown here is derived from an EMBL/GenBank/DDBJ whole genome shotgun (WGS) entry which is preliminary data.</text>
</comment>
<organism evidence="2 3">
    <name type="scientific">Zosterops borbonicus</name>
    <dbReference type="NCBI Taxonomy" id="364589"/>
    <lineage>
        <taxon>Eukaryota</taxon>
        <taxon>Metazoa</taxon>
        <taxon>Chordata</taxon>
        <taxon>Craniata</taxon>
        <taxon>Vertebrata</taxon>
        <taxon>Euteleostomi</taxon>
        <taxon>Archelosauria</taxon>
        <taxon>Archosauria</taxon>
        <taxon>Dinosauria</taxon>
        <taxon>Saurischia</taxon>
        <taxon>Theropoda</taxon>
        <taxon>Coelurosauria</taxon>
        <taxon>Aves</taxon>
        <taxon>Neognathae</taxon>
        <taxon>Neoaves</taxon>
        <taxon>Telluraves</taxon>
        <taxon>Australaves</taxon>
        <taxon>Passeriformes</taxon>
        <taxon>Sylvioidea</taxon>
        <taxon>Zosteropidae</taxon>
        <taxon>Zosterops</taxon>
    </lineage>
</organism>
<gene>
    <name evidence="2" type="ORF">HGM15179_005422</name>
</gene>
<evidence type="ECO:0000313" key="2">
    <source>
        <dbReference type="EMBL" id="TRZ21676.1"/>
    </source>
</evidence>
<sequence>SALQDWRRMEQKFSGGFKDSFFDTHRVEDSEVEEEVAGQSAQQMDCNYFSPQ</sequence>
<feature type="non-terminal residue" evidence="2">
    <location>
        <position position="1"/>
    </location>
</feature>
<proteinExistence type="predicted"/>
<dbReference type="AlphaFoldDB" id="A0A8K1LPZ4"/>
<accession>A0A8K1LPZ4</accession>